<organism evidence="6 7">
    <name type="scientific">Sorghum bicolor</name>
    <name type="common">Sorghum</name>
    <name type="synonym">Sorghum vulgare</name>
    <dbReference type="NCBI Taxonomy" id="4558"/>
    <lineage>
        <taxon>Eukaryota</taxon>
        <taxon>Viridiplantae</taxon>
        <taxon>Streptophyta</taxon>
        <taxon>Embryophyta</taxon>
        <taxon>Tracheophyta</taxon>
        <taxon>Spermatophyta</taxon>
        <taxon>Magnoliopsida</taxon>
        <taxon>Liliopsida</taxon>
        <taxon>Poales</taxon>
        <taxon>Poaceae</taxon>
        <taxon>PACMAD clade</taxon>
        <taxon>Panicoideae</taxon>
        <taxon>Andropogonodae</taxon>
        <taxon>Andropogoneae</taxon>
        <taxon>Sorghinae</taxon>
        <taxon>Sorghum</taxon>
    </lineage>
</organism>
<feature type="signal peptide" evidence="5">
    <location>
        <begin position="1"/>
        <end position="30"/>
    </location>
</feature>
<dbReference type="InParanoid" id="A0A1B6Q822"/>
<feature type="chain" id="PRO_5008589489" description="Rapid alkalinization factor 1" evidence="5">
    <location>
        <begin position="31"/>
        <end position="129"/>
    </location>
</feature>
<dbReference type="OrthoDB" id="1613518at2759"/>
<protein>
    <recommendedName>
        <fullName evidence="8">Rapid alkalinization factor 1</fullName>
    </recommendedName>
</protein>
<proteinExistence type="inferred from homology"/>
<keyword evidence="3 5" id="KW-0732">Signal</keyword>
<dbReference type="OMA" id="QGMACST"/>
<dbReference type="STRING" id="4558.A0A1B6Q822"/>
<dbReference type="PANTHER" id="PTHR33136:SF100">
    <property type="entry name" value="RAPID ALKALINIZATION FACTOR"/>
    <property type="match status" value="1"/>
</dbReference>
<name>A0A1B6Q822_SORBI</name>
<dbReference type="GO" id="GO:0005179">
    <property type="term" value="F:hormone activity"/>
    <property type="evidence" value="ECO:0007669"/>
    <property type="project" value="UniProtKB-KW"/>
</dbReference>
<keyword evidence="4" id="KW-1015">Disulfide bond</keyword>
<dbReference type="Proteomes" id="UP000000768">
    <property type="component" value="Chromosome 3"/>
</dbReference>
<evidence type="ECO:0000256" key="1">
    <source>
        <dbReference type="ARBA" id="ARBA00009178"/>
    </source>
</evidence>
<dbReference type="GO" id="GO:0019722">
    <property type="term" value="P:calcium-mediated signaling"/>
    <property type="evidence" value="ECO:0000318"/>
    <property type="project" value="GO_Central"/>
</dbReference>
<evidence type="ECO:0000256" key="3">
    <source>
        <dbReference type="ARBA" id="ARBA00022729"/>
    </source>
</evidence>
<dbReference type="Gramene" id="KXG34061">
    <property type="protein sequence ID" value="KXG34061"/>
    <property type="gene ID" value="SORBI_3003G415400"/>
</dbReference>
<comment type="similarity">
    <text evidence="1">Belongs to the plant rapid alkalinization factor (RALF) family.</text>
</comment>
<dbReference type="PANTHER" id="PTHR33136">
    <property type="entry name" value="RAPID ALKALINIZATION FACTOR-LIKE"/>
    <property type="match status" value="1"/>
</dbReference>
<dbReference type="InterPro" id="IPR008801">
    <property type="entry name" value="RALF"/>
</dbReference>
<dbReference type="EMBL" id="CM000762">
    <property type="protein sequence ID" value="KXG34061.1"/>
    <property type="molecule type" value="Genomic_DNA"/>
</dbReference>
<gene>
    <name evidence="6" type="ORF">SORBI_3003G415400</name>
</gene>
<evidence type="ECO:0000256" key="5">
    <source>
        <dbReference type="SAM" id="SignalP"/>
    </source>
</evidence>
<dbReference type="AlphaFoldDB" id="A0A1B6Q822"/>
<evidence type="ECO:0000313" key="6">
    <source>
        <dbReference type="EMBL" id="KXG34061.1"/>
    </source>
</evidence>
<evidence type="ECO:0008006" key="8">
    <source>
        <dbReference type="Google" id="ProtNLM"/>
    </source>
</evidence>
<reference evidence="6 7" key="1">
    <citation type="journal article" date="2009" name="Nature">
        <title>The Sorghum bicolor genome and the diversification of grasses.</title>
        <authorList>
            <person name="Paterson A.H."/>
            <person name="Bowers J.E."/>
            <person name="Bruggmann R."/>
            <person name="Dubchak I."/>
            <person name="Grimwood J."/>
            <person name="Gundlach H."/>
            <person name="Haberer G."/>
            <person name="Hellsten U."/>
            <person name="Mitros T."/>
            <person name="Poliakov A."/>
            <person name="Schmutz J."/>
            <person name="Spannagl M."/>
            <person name="Tang H."/>
            <person name="Wang X."/>
            <person name="Wicker T."/>
            <person name="Bharti A.K."/>
            <person name="Chapman J."/>
            <person name="Feltus F.A."/>
            <person name="Gowik U."/>
            <person name="Grigoriev I.V."/>
            <person name="Lyons E."/>
            <person name="Maher C.A."/>
            <person name="Martis M."/>
            <person name="Narechania A."/>
            <person name="Otillar R.P."/>
            <person name="Penning B.W."/>
            <person name="Salamov A.A."/>
            <person name="Wang Y."/>
            <person name="Zhang L."/>
            <person name="Carpita N.C."/>
            <person name="Freeling M."/>
            <person name="Gingle A.R."/>
            <person name="Hash C.T."/>
            <person name="Keller B."/>
            <person name="Klein P."/>
            <person name="Kresovich S."/>
            <person name="McCann M.C."/>
            <person name="Ming R."/>
            <person name="Peterson D.G."/>
            <person name="Mehboob-ur-Rahman"/>
            <person name="Ware D."/>
            <person name="Westhoff P."/>
            <person name="Mayer K.F."/>
            <person name="Messing J."/>
            <person name="Rokhsar D.S."/>
        </authorList>
    </citation>
    <scope>NUCLEOTIDE SEQUENCE [LARGE SCALE GENOMIC DNA]</scope>
    <source>
        <strain evidence="7">cv. BTx623</strain>
    </source>
</reference>
<sequence>MRAMLPPRRHSALAVLVLAAVLLAVAGNNAQRSAAAAALAPVYHHDDDWAADVGYGYGGVAACTGTATGAECAVAARRELGDGGSIGYGALRKDQTPCSYRGASYYNCRPGGAANPYTRGCSAITQCRG</sequence>
<evidence type="ECO:0000256" key="4">
    <source>
        <dbReference type="ARBA" id="ARBA00023157"/>
    </source>
</evidence>
<evidence type="ECO:0000313" key="7">
    <source>
        <dbReference type="Proteomes" id="UP000000768"/>
    </source>
</evidence>
<accession>A0A1B6Q822</accession>
<dbReference type="Pfam" id="PF05498">
    <property type="entry name" value="RALF"/>
    <property type="match status" value="1"/>
</dbReference>
<keyword evidence="2" id="KW-0372">Hormone</keyword>
<reference evidence="7" key="2">
    <citation type="journal article" date="2018" name="Plant J.">
        <title>The Sorghum bicolor reference genome: improved assembly, gene annotations, a transcriptome atlas, and signatures of genome organization.</title>
        <authorList>
            <person name="McCormick R.F."/>
            <person name="Truong S.K."/>
            <person name="Sreedasyam A."/>
            <person name="Jenkins J."/>
            <person name="Shu S."/>
            <person name="Sims D."/>
            <person name="Kennedy M."/>
            <person name="Amirebrahimi M."/>
            <person name="Weers B.D."/>
            <person name="McKinley B."/>
            <person name="Mattison A."/>
            <person name="Morishige D.T."/>
            <person name="Grimwood J."/>
            <person name="Schmutz J."/>
            <person name="Mullet J.E."/>
        </authorList>
    </citation>
    <scope>NUCLEOTIDE SEQUENCE [LARGE SCALE GENOMIC DNA]</scope>
    <source>
        <strain evidence="7">cv. BTx623</strain>
    </source>
</reference>
<evidence type="ECO:0000256" key="2">
    <source>
        <dbReference type="ARBA" id="ARBA00022702"/>
    </source>
</evidence>
<keyword evidence="7" id="KW-1185">Reference proteome</keyword>